<dbReference type="Proteomes" id="UP000531594">
    <property type="component" value="Unassembled WGS sequence"/>
</dbReference>
<evidence type="ECO:0000313" key="3">
    <source>
        <dbReference type="Proteomes" id="UP000531594"/>
    </source>
</evidence>
<dbReference type="InterPro" id="IPR010095">
    <property type="entry name" value="Cas12f1-like_TNB"/>
</dbReference>
<keyword evidence="1" id="KW-0238">DNA-binding</keyword>
<sequence>MLYRKVTLNLGDALHKTTKQFVEWCVNHEVNHIVMGNVVGVQRNTIKKTRRKSANQKLSNWSFGKLHFILKNKLEEKGMTFRKRDIRE</sequence>
<gene>
    <name evidence="2" type="ORF">HNR53_003762</name>
</gene>
<reference evidence="2 3" key="1">
    <citation type="submission" date="2020-08" db="EMBL/GenBank/DDBJ databases">
        <title>Genomic Encyclopedia of Type Strains, Phase IV (KMG-IV): sequencing the most valuable type-strain genomes for metagenomic binning, comparative biology and taxonomic classification.</title>
        <authorList>
            <person name="Goeker M."/>
        </authorList>
    </citation>
    <scope>NUCLEOTIDE SEQUENCE [LARGE SCALE GENOMIC DNA]</scope>
    <source>
        <strain evidence="2 3">DSM 5391</strain>
    </source>
</reference>
<dbReference type="NCBIfam" id="TIGR01766">
    <property type="entry name" value="IS200/IS605 family accessory protein TnpB-like domain"/>
    <property type="match status" value="1"/>
</dbReference>
<accession>A0A7X0HUI8</accession>
<dbReference type="GO" id="GO:0003677">
    <property type="term" value="F:DNA binding"/>
    <property type="evidence" value="ECO:0007669"/>
    <property type="project" value="UniProtKB-KW"/>
</dbReference>
<evidence type="ECO:0000313" key="2">
    <source>
        <dbReference type="EMBL" id="MBB6447083.1"/>
    </source>
</evidence>
<dbReference type="EMBL" id="JACHGK010000017">
    <property type="protein sequence ID" value="MBB6447083.1"/>
    <property type="molecule type" value="Genomic_DNA"/>
</dbReference>
<evidence type="ECO:0000256" key="1">
    <source>
        <dbReference type="ARBA" id="ARBA00023125"/>
    </source>
</evidence>
<organism evidence="2 3">
    <name type="scientific">Bacillus benzoevorans</name>
    <dbReference type="NCBI Taxonomy" id="1456"/>
    <lineage>
        <taxon>Bacteria</taxon>
        <taxon>Bacillati</taxon>
        <taxon>Bacillota</taxon>
        <taxon>Bacilli</taxon>
        <taxon>Bacillales</taxon>
        <taxon>Bacillaceae</taxon>
        <taxon>Bacillus</taxon>
    </lineage>
</organism>
<protein>
    <submittedName>
        <fullName evidence="2">IS605 OrfB family transposase</fullName>
    </submittedName>
</protein>
<comment type="caution">
    <text evidence="2">The sequence shown here is derived from an EMBL/GenBank/DDBJ whole genome shotgun (WGS) entry which is preliminary data.</text>
</comment>
<keyword evidence="3" id="KW-1185">Reference proteome</keyword>
<dbReference type="AlphaFoldDB" id="A0A7X0HUI8"/>
<name>A0A7X0HUI8_9BACI</name>
<dbReference type="RefSeq" id="WP_221452387.1">
    <property type="nucleotide sequence ID" value="NZ_JBHLZA010000025.1"/>
</dbReference>
<proteinExistence type="predicted"/>